<gene>
    <name evidence="2" type="ORF">QBC42DRAFT_247069</name>
</gene>
<reference evidence="2" key="1">
    <citation type="journal article" date="2023" name="Mol. Phylogenet. Evol.">
        <title>Genome-scale phylogeny and comparative genomics of the fungal order Sordariales.</title>
        <authorList>
            <person name="Hensen N."/>
            <person name="Bonometti L."/>
            <person name="Westerberg I."/>
            <person name="Brannstrom I.O."/>
            <person name="Guillou S."/>
            <person name="Cros-Aarteil S."/>
            <person name="Calhoun S."/>
            <person name="Haridas S."/>
            <person name="Kuo A."/>
            <person name="Mondo S."/>
            <person name="Pangilinan J."/>
            <person name="Riley R."/>
            <person name="LaButti K."/>
            <person name="Andreopoulos B."/>
            <person name="Lipzen A."/>
            <person name="Chen C."/>
            <person name="Yan M."/>
            <person name="Daum C."/>
            <person name="Ng V."/>
            <person name="Clum A."/>
            <person name="Steindorff A."/>
            <person name="Ohm R.A."/>
            <person name="Martin F."/>
            <person name="Silar P."/>
            <person name="Natvig D.O."/>
            <person name="Lalanne C."/>
            <person name="Gautier V."/>
            <person name="Ament-Velasquez S.L."/>
            <person name="Kruys A."/>
            <person name="Hutchinson M.I."/>
            <person name="Powell A.J."/>
            <person name="Barry K."/>
            <person name="Miller A.N."/>
            <person name="Grigoriev I.V."/>
            <person name="Debuchy R."/>
            <person name="Gladieux P."/>
            <person name="Hiltunen Thoren M."/>
            <person name="Johannesson H."/>
        </authorList>
    </citation>
    <scope>NUCLEOTIDE SEQUENCE</scope>
    <source>
        <strain evidence="2">PSN324</strain>
    </source>
</reference>
<dbReference type="PRINTS" id="PR01228">
    <property type="entry name" value="EGGSHELL"/>
</dbReference>
<name>A0AAV9I5V0_9PEZI</name>
<evidence type="ECO:0000313" key="3">
    <source>
        <dbReference type="Proteomes" id="UP001321749"/>
    </source>
</evidence>
<protein>
    <submittedName>
        <fullName evidence="2">Uncharacterized protein</fullName>
    </submittedName>
</protein>
<dbReference type="EMBL" id="MU864928">
    <property type="protein sequence ID" value="KAK4467169.1"/>
    <property type="molecule type" value="Genomic_DNA"/>
</dbReference>
<reference evidence="2" key="2">
    <citation type="submission" date="2023-06" db="EMBL/GenBank/DDBJ databases">
        <authorList>
            <consortium name="Lawrence Berkeley National Laboratory"/>
            <person name="Mondo S.J."/>
            <person name="Hensen N."/>
            <person name="Bonometti L."/>
            <person name="Westerberg I."/>
            <person name="Brannstrom I.O."/>
            <person name="Guillou S."/>
            <person name="Cros-Aarteil S."/>
            <person name="Calhoun S."/>
            <person name="Haridas S."/>
            <person name="Kuo A."/>
            <person name="Pangilinan J."/>
            <person name="Riley R."/>
            <person name="Labutti K."/>
            <person name="Andreopoulos B."/>
            <person name="Lipzen A."/>
            <person name="Chen C."/>
            <person name="Yanf M."/>
            <person name="Daum C."/>
            <person name="Ng V."/>
            <person name="Clum A."/>
            <person name="Steindorff A."/>
            <person name="Ohm R."/>
            <person name="Martin F."/>
            <person name="Silar P."/>
            <person name="Natvig D."/>
            <person name="Lalanne C."/>
            <person name="Gautier V."/>
            <person name="Ament-Velasquez S.L."/>
            <person name="Kruys A."/>
            <person name="Hutchinson M.I."/>
            <person name="Powell A.J."/>
            <person name="Barry K."/>
            <person name="Miller A.N."/>
            <person name="Grigoriev I.V."/>
            <person name="Debuchy R."/>
            <person name="Gladieux P."/>
            <person name="Thoren M.H."/>
            <person name="Johannesson H."/>
        </authorList>
    </citation>
    <scope>NUCLEOTIDE SEQUENCE</scope>
    <source>
        <strain evidence="2">PSN324</strain>
    </source>
</reference>
<evidence type="ECO:0000256" key="1">
    <source>
        <dbReference type="SAM" id="MobiDB-lite"/>
    </source>
</evidence>
<comment type="caution">
    <text evidence="2">The sequence shown here is derived from an EMBL/GenBank/DDBJ whole genome shotgun (WGS) entry which is preliminary data.</text>
</comment>
<sequence>MDAADSQQSSCGIPYSEMPSGRWSIVIQADNSDFQVVREFELTVAVPQRITVTITPTVVVGMTSTEQDITLSKTAILTSLSILPPPTVTAPCSSLGLSSTQTVTAYPPVSYATFRTTVLHTRTVGSVTSNYHTTVVATPTCHGGRSGGGPVADKPAPIPSVPKPSGCGGGCRPWFGSGGWGWSDGRRRGDQGGKGGGGDQGGGNRRGGGGGVGGGGGSWGGGKGGGNGDGGGGGNRGGGGGGRGGGGGGRGRGRGGFSGTDEAVELGLDERQLSKIAAAITTVTFEAATTITQTTIVVVPGRTEVETVYSQVYKTFIPPAQTVCEEAEPATITVFSTQPAQTVYQVDHITQDTVVTVWVGRTRYSTSTDYKEATACWAAGGRYGVQGFNSRL</sequence>
<feature type="compositionally biased region" description="Gly residues" evidence="1">
    <location>
        <begin position="192"/>
        <end position="258"/>
    </location>
</feature>
<accession>A0AAV9I5V0</accession>
<organism evidence="2 3">
    <name type="scientific">Cladorrhinum samala</name>
    <dbReference type="NCBI Taxonomy" id="585594"/>
    <lineage>
        <taxon>Eukaryota</taxon>
        <taxon>Fungi</taxon>
        <taxon>Dikarya</taxon>
        <taxon>Ascomycota</taxon>
        <taxon>Pezizomycotina</taxon>
        <taxon>Sordariomycetes</taxon>
        <taxon>Sordariomycetidae</taxon>
        <taxon>Sordariales</taxon>
        <taxon>Podosporaceae</taxon>
        <taxon>Cladorrhinum</taxon>
    </lineage>
</organism>
<feature type="region of interest" description="Disordered" evidence="1">
    <location>
        <begin position="178"/>
        <end position="261"/>
    </location>
</feature>
<dbReference type="AlphaFoldDB" id="A0AAV9I5V0"/>
<dbReference type="Proteomes" id="UP001321749">
    <property type="component" value="Unassembled WGS sequence"/>
</dbReference>
<evidence type="ECO:0000313" key="2">
    <source>
        <dbReference type="EMBL" id="KAK4467169.1"/>
    </source>
</evidence>
<proteinExistence type="predicted"/>
<keyword evidence="3" id="KW-1185">Reference proteome</keyword>